<evidence type="ECO:0000313" key="1">
    <source>
        <dbReference type="EMBL" id="MCD2422155.1"/>
    </source>
</evidence>
<dbReference type="SUPFAM" id="SSF52402">
    <property type="entry name" value="Adenine nucleotide alpha hydrolases-like"/>
    <property type="match status" value="1"/>
</dbReference>
<proteinExistence type="predicted"/>
<name>A0ABS8PMR6_9BACT</name>
<comment type="caution">
    <text evidence="1">The sequence shown here is derived from an EMBL/GenBank/DDBJ whole genome shotgun (WGS) entry which is preliminary data.</text>
</comment>
<accession>A0ABS8PMR6</accession>
<dbReference type="RefSeq" id="WP_231003058.1">
    <property type="nucleotide sequence ID" value="NZ_JAJNEC010000004.1"/>
</dbReference>
<organism evidence="1 2">
    <name type="scientific">Niabella pedocola</name>
    <dbReference type="NCBI Taxonomy" id="1752077"/>
    <lineage>
        <taxon>Bacteria</taxon>
        <taxon>Pseudomonadati</taxon>
        <taxon>Bacteroidota</taxon>
        <taxon>Chitinophagia</taxon>
        <taxon>Chitinophagales</taxon>
        <taxon>Chitinophagaceae</taxon>
        <taxon>Niabella</taxon>
    </lineage>
</organism>
<reference evidence="1 2" key="1">
    <citation type="submission" date="2021-11" db="EMBL/GenBank/DDBJ databases">
        <title>Genomic of Niabella pedocola.</title>
        <authorList>
            <person name="Wu T."/>
        </authorList>
    </citation>
    <scope>NUCLEOTIDE SEQUENCE [LARGE SCALE GENOMIC DNA]</scope>
    <source>
        <strain evidence="1 2">JCM 31011</strain>
    </source>
</reference>
<evidence type="ECO:0000313" key="2">
    <source>
        <dbReference type="Proteomes" id="UP001199816"/>
    </source>
</evidence>
<dbReference type="EMBL" id="JAJNEC010000004">
    <property type="protein sequence ID" value="MCD2422155.1"/>
    <property type="molecule type" value="Genomic_DNA"/>
</dbReference>
<dbReference type="Proteomes" id="UP001199816">
    <property type="component" value="Unassembled WGS sequence"/>
</dbReference>
<dbReference type="Gene3D" id="3.40.50.12370">
    <property type="match status" value="1"/>
</dbReference>
<protein>
    <submittedName>
        <fullName evidence="1">Universal stress protein</fullName>
    </submittedName>
</protein>
<sequence length="278" mass="30971">MKKILFITNACSLDCDALDVACYIATNAKASLKGLFFEDADAARDAALSGLDPDPCGDILGEPDTIGFETTTETQALNIQRFRKLCEKRHISCTVRCLGKDNIAEALIESRFADLIVAGERTAAPDEQDHFPATLLKTFLQKAECPVIVASERMTYIEEVVFAYDGSASAVFAIRQFAYLLPFFDSKRIIVVQVGDMPAVSYKQQISELLKGYYSQIGYEVVHGEDPAFELFNFLKRRDHCFIVMGAYGRAYLSQLFKDSTAAPLIQLLKQPVFITHF</sequence>
<gene>
    <name evidence="1" type="ORF">LQ567_05230</name>
</gene>
<keyword evidence="2" id="KW-1185">Reference proteome</keyword>